<gene>
    <name evidence="1" type="ORF">AB1Y20_012934</name>
</gene>
<proteinExistence type="predicted"/>
<dbReference type="Proteomes" id="UP001515480">
    <property type="component" value="Unassembled WGS sequence"/>
</dbReference>
<organism evidence="1 2">
    <name type="scientific">Prymnesium parvum</name>
    <name type="common">Toxic golden alga</name>
    <dbReference type="NCBI Taxonomy" id="97485"/>
    <lineage>
        <taxon>Eukaryota</taxon>
        <taxon>Haptista</taxon>
        <taxon>Haptophyta</taxon>
        <taxon>Prymnesiophyceae</taxon>
        <taxon>Prymnesiales</taxon>
        <taxon>Prymnesiaceae</taxon>
        <taxon>Prymnesium</taxon>
    </lineage>
</organism>
<dbReference type="EMBL" id="JBGBPQ010000023">
    <property type="protein sequence ID" value="KAL1500267.1"/>
    <property type="molecule type" value="Genomic_DNA"/>
</dbReference>
<protein>
    <recommendedName>
        <fullName evidence="3">Inositol-1,3,4-trisphosphate 5/6-kinase</fullName>
    </recommendedName>
</protein>
<sequence>MENAWNFYIEQVLKHILPKKGCGCRKSARASASERPAASKGRSLGPLSMPLVPVVASNPDMYTDPTCLLYGLDAEPFCGAASTEGASYSSSLDELIRAFHAAQINSRSRCDAGEWSDNKSVRKQRWVEIGISEHLIVPTLLTACMELDEASRVPAPEWVMDEDGDFVLCLAQDSVQMRPLDAGLESKLQSLLSQHRSLILKPVYGTNSRGVMRLSLEDDPMSGMPLPNGEPRLQSSHPALADGMVWVCAPSKSPNTIETAVCLERELWFAELVLRNPDLCGPRREFLCEPSIPHDQELCVLAVCGGRVQVLAGRSNCMERLVMLADHETLVAASDFAPPSCRKHVLSAEARNRHTAMVLEQTVAGDEAGRTVHEVIRDVVSKIGLSQRIAAYRVDFFVRWGIAGQAATLWLNEVEHSFGAGSMIGWWGAPFCDYALRVWVLGGDPAQRARFEKEYGSSAILDASEATRTIGGVNGACKVLGFAEPSCETVIFPHSSSSLSMLGAVPAAVLPSAPVVVAAAAAALAALTTAPGRSNLEALLDSTSVGSGGIAEPASVASATAALAAVATVATAATAGAAAAVAHVLGGLRHGDSATRPGNRLPGPEAATRWSVWLADYKASMLKQ</sequence>
<dbReference type="AlphaFoldDB" id="A0AB34IM60"/>
<reference evidence="1 2" key="1">
    <citation type="journal article" date="2024" name="Science">
        <title>Giant polyketide synthase enzymes in the biosynthesis of giant marine polyether toxins.</title>
        <authorList>
            <person name="Fallon T.R."/>
            <person name="Shende V.V."/>
            <person name="Wierzbicki I.H."/>
            <person name="Pendleton A.L."/>
            <person name="Watervoot N.F."/>
            <person name="Auber R.P."/>
            <person name="Gonzalez D.J."/>
            <person name="Wisecaver J.H."/>
            <person name="Moore B.S."/>
        </authorList>
    </citation>
    <scope>NUCLEOTIDE SEQUENCE [LARGE SCALE GENOMIC DNA]</scope>
    <source>
        <strain evidence="1 2">12B1</strain>
    </source>
</reference>
<evidence type="ECO:0000313" key="2">
    <source>
        <dbReference type="Proteomes" id="UP001515480"/>
    </source>
</evidence>
<evidence type="ECO:0008006" key="3">
    <source>
        <dbReference type="Google" id="ProtNLM"/>
    </source>
</evidence>
<comment type="caution">
    <text evidence="1">The sequence shown here is derived from an EMBL/GenBank/DDBJ whole genome shotgun (WGS) entry which is preliminary data.</text>
</comment>
<accession>A0AB34IM60</accession>
<name>A0AB34IM60_PRYPA</name>
<keyword evidence="2" id="KW-1185">Reference proteome</keyword>
<evidence type="ECO:0000313" key="1">
    <source>
        <dbReference type="EMBL" id="KAL1500267.1"/>
    </source>
</evidence>